<accession>A0AAV2TQI6</accession>
<evidence type="ECO:0000259" key="7">
    <source>
        <dbReference type="PROSITE" id="PS50850"/>
    </source>
</evidence>
<name>A0AAV2TQI6_CALDB</name>
<feature type="transmembrane region" description="Helical" evidence="6">
    <location>
        <begin position="54"/>
        <end position="74"/>
    </location>
</feature>
<comment type="caution">
    <text evidence="8">The sequence shown here is derived from an EMBL/GenBank/DDBJ whole genome shotgun (WGS) entry which is preliminary data.</text>
</comment>
<evidence type="ECO:0000256" key="3">
    <source>
        <dbReference type="ARBA" id="ARBA00022989"/>
    </source>
</evidence>
<evidence type="ECO:0000256" key="5">
    <source>
        <dbReference type="SAM" id="MobiDB-lite"/>
    </source>
</evidence>
<dbReference type="EMBL" id="CAXLJL010000523">
    <property type="protein sequence ID" value="CAL5138766.1"/>
    <property type="molecule type" value="Genomic_DNA"/>
</dbReference>
<dbReference type="GO" id="GO:0022857">
    <property type="term" value="F:transmembrane transporter activity"/>
    <property type="evidence" value="ECO:0007669"/>
    <property type="project" value="InterPro"/>
</dbReference>
<dbReference type="Proteomes" id="UP001497525">
    <property type="component" value="Unassembled WGS sequence"/>
</dbReference>
<feature type="compositionally biased region" description="Polar residues" evidence="5">
    <location>
        <begin position="18"/>
        <end position="32"/>
    </location>
</feature>
<feature type="region of interest" description="Disordered" evidence="5">
    <location>
        <begin position="1"/>
        <end position="32"/>
    </location>
</feature>
<dbReference type="Gene3D" id="1.20.1250.20">
    <property type="entry name" value="MFS general substrate transporter like domains"/>
    <property type="match status" value="1"/>
</dbReference>
<feature type="transmembrane region" description="Helical" evidence="6">
    <location>
        <begin position="555"/>
        <end position="572"/>
    </location>
</feature>
<dbReference type="AlphaFoldDB" id="A0AAV2TQI6"/>
<keyword evidence="2 6" id="KW-0812">Transmembrane</keyword>
<dbReference type="InterPro" id="IPR036259">
    <property type="entry name" value="MFS_trans_sf"/>
</dbReference>
<feature type="transmembrane region" description="Helical" evidence="6">
    <location>
        <begin position="303"/>
        <end position="322"/>
    </location>
</feature>
<evidence type="ECO:0000313" key="9">
    <source>
        <dbReference type="Proteomes" id="UP001497525"/>
    </source>
</evidence>
<dbReference type="Pfam" id="PF00083">
    <property type="entry name" value="Sugar_tr"/>
    <property type="match status" value="1"/>
</dbReference>
<feature type="transmembrane region" description="Helical" evidence="6">
    <location>
        <begin position="217"/>
        <end position="234"/>
    </location>
</feature>
<keyword evidence="3 6" id="KW-1133">Transmembrane helix</keyword>
<protein>
    <recommendedName>
        <fullName evidence="7">Major facilitator superfamily (MFS) profile domain-containing protein</fullName>
    </recommendedName>
</protein>
<keyword evidence="4 6" id="KW-0472">Membrane</keyword>
<feature type="domain" description="Major facilitator superfamily (MFS) profile" evidence="7">
    <location>
        <begin position="143"/>
        <end position="577"/>
    </location>
</feature>
<feature type="transmembrane region" description="Helical" evidence="6">
    <location>
        <begin position="276"/>
        <end position="297"/>
    </location>
</feature>
<sequence>MSENNTSTEIPPSVGVKSKSTAKSTNEGQLTNHEPINVDDLLERIVRPAGMWQWTIVLLLMFSGCNPIIFPIYANSVSPHRCRMEAGIEEYIMEHNVSFAEVACRIGPWSVYENKTVNVHERGCSRFKVNWTEFDLDQLFEGNSRILQIAHELEQCPFGYVHEESDQHYPGNVVKGFETVCEKSWLVPLGTSLYLLGMSIAFMIGGWCAGKFGRRRTLIVAFFFEAIAAVWVSLSPNYISYVLARMFLAMSNVSRLSVASVYMIEMTVARYRSMYSSFLSFGLYSMYNGLTALWAYLIPNWRLLHVVMMTPGLLSLSYICYLPESPRWLVSQDRYADALKTLKRGYRINNPRKSRDGEGELEEIFGNFVRPDELVTRSVRTVNEGNVGSRTGAGRCLLKLTILAILVHFFTGLCNFGFLFYATAVKYYIYLVGVMNALTAIPANLLFALVYRYVRSRKRPLQALILLSGVTLLTSSLYTVIGRPTTDVAITVGTNIALVLMGAVKSMLCVYIPELFPSDIRTQRTGLALSISRIGVMLCTFINEMDYYLGHGVPLIIYTAILALLFICFLFMPDTTGENLPDF</sequence>
<evidence type="ECO:0000256" key="4">
    <source>
        <dbReference type="ARBA" id="ARBA00023136"/>
    </source>
</evidence>
<reference evidence="8" key="1">
    <citation type="submission" date="2024-06" db="EMBL/GenBank/DDBJ databases">
        <authorList>
            <person name="Liu X."/>
            <person name="Lenzi L."/>
            <person name="Haldenby T S."/>
            <person name="Uol C."/>
        </authorList>
    </citation>
    <scope>NUCLEOTIDE SEQUENCE</scope>
</reference>
<dbReference type="PROSITE" id="PS50850">
    <property type="entry name" value="MFS"/>
    <property type="match status" value="1"/>
</dbReference>
<dbReference type="PANTHER" id="PTHR24064">
    <property type="entry name" value="SOLUTE CARRIER FAMILY 22 MEMBER"/>
    <property type="match status" value="1"/>
</dbReference>
<feature type="transmembrane region" description="Helical" evidence="6">
    <location>
        <begin position="427"/>
        <end position="451"/>
    </location>
</feature>
<gene>
    <name evidence="8" type="ORF">CDAUBV1_LOCUS13574</name>
</gene>
<evidence type="ECO:0000313" key="8">
    <source>
        <dbReference type="EMBL" id="CAL5138766.1"/>
    </source>
</evidence>
<dbReference type="InterPro" id="IPR005828">
    <property type="entry name" value="MFS_sugar_transport-like"/>
</dbReference>
<proteinExistence type="predicted"/>
<dbReference type="SUPFAM" id="SSF103473">
    <property type="entry name" value="MFS general substrate transporter"/>
    <property type="match status" value="1"/>
</dbReference>
<dbReference type="InterPro" id="IPR020846">
    <property type="entry name" value="MFS_dom"/>
</dbReference>
<evidence type="ECO:0000256" key="6">
    <source>
        <dbReference type="SAM" id="Phobius"/>
    </source>
</evidence>
<evidence type="ECO:0000256" key="1">
    <source>
        <dbReference type="ARBA" id="ARBA00004141"/>
    </source>
</evidence>
<comment type="subcellular location">
    <subcellularLocation>
        <location evidence="1">Membrane</location>
        <topology evidence="1">Multi-pass membrane protein</topology>
    </subcellularLocation>
</comment>
<evidence type="ECO:0000256" key="2">
    <source>
        <dbReference type="ARBA" id="ARBA00022692"/>
    </source>
</evidence>
<dbReference type="GO" id="GO:0016020">
    <property type="term" value="C:membrane"/>
    <property type="evidence" value="ECO:0007669"/>
    <property type="project" value="UniProtKB-SubCell"/>
</dbReference>
<feature type="transmembrane region" description="Helical" evidence="6">
    <location>
        <begin position="185"/>
        <end position="205"/>
    </location>
</feature>
<feature type="transmembrane region" description="Helical" evidence="6">
    <location>
        <begin position="488"/>
        <end position="513"/>
    </location>
</feature>
<feature type="transmembrane region" description="Helical" evidence="6">
    <location>
        <begin position="463"/>
        <end position="482"/>
    </location>
</feature>
<feature type="compositionally biased region" description="Polar residues" evidence="5">
    <location>
        <begin position="1"/>
        <end position="10"/>
    </location>
</feature>
<feature type="transmembrane region" description="Helical" evidence="6">
    <location>
        <begin position="400"/>
        <end position="421"/>
    </location>
</feature>
<organism evidence="8 9">
    <name type="scientific">Calicophoron daubneyi</name>
    <name type="common">Rumen fluke</name>
    <name type="synonym">Paramphistomum daubneyi</name>
    <dbReference type="NCBI Taxonomy" id="300641"/>
    <lineage>
        <taxon>Eukaryota</taxon>
        <taxon>Metazoa</taxon>
        <taxon>Spiralia</taxon>
        <taxon>Lophotrochozoa</taxon>
        <taxon>Platyhelminthes</taxon>
        <taxon>Trematoda</taxon>
        <taxon>Digenea</taxon>
        <taxon>Plagiorchiida</taxon>
        <taxon>Pronocephalata</taxon>
        <taxon>Paramphistomoidea</taxon>
        <taxon>Paramphistomidae</taxon>
        <taxon>Calicophoron</taxon>
    </lineage>
</organism>